<reference evidence="4" key="1">
    <citation type="submission" date="2024-05" db="EMBL/GenBank/DDBJ databases">
        <title>Whole genome shotgun sequence of Streptomyces hydrogenans NBRC 13475.</title>
        <authorList>
            <person name="Komaki H."/>
            <person name="Tamura T."/>
        </authorList>
    </citation>
    <scope>NUCLEOTIDE SEQUENCE</scope>
    <source>
        <strain evidence="4">NBRC 13475</strain>
    </source>
</reference>
<protein>
    <submittedName>
        <fullName evidence="4">Actinorhodin polyketide synthase acyl carrier protein</fullName>
    </submittedName>
</protein>
<gene>
    <name evidence="4" type="ORF">Shyd_35790</name>
</gene>
<keyword evidence="5" id="KW-1185">Reference proteome</keyword>
<evidence type="ECO:0000256" key="2">
    <source>
        <dbReference type="ARBA" id="ARBA00022553"/>
    </source>
</evidence>
<evidence type="ECO:0000259" key="3">
    <source>
        <dbReference type="PROSITE" id="PS50075"/>
    </source>
</evidence>
<keyword evidence="2" id="KW-0597">Phosphoprotein</keyword>
<evidence type="ECO:0000256" key="1">
    <source>
        <dbReference type="ARBA" id="ARBA00022450"/>
    </source>
</evidence>
<dbReference type="Pfam" id="PF00550">
    <property type="entry name" value="PP-binding"/>
    <property type="match status" value="1"/>
</dbReference>
<dbReference type="Proteomes" id="UP001052739">
    <property type="component" value="Unassembled WGS sequence"/>
</dbReference>
<sequence>MSSLELNDLYTMMIEAAGVDDGVVLDADAAERGFEDLGYDSLAVLELFGRIERVTGISIPEEAAHDLLSPAAVIAYVNGSLTPAGA</sequence>
<accession>A0ABQ3PB25</accession>
<dbReference type="SMART" id="SM00823">
    <property type="entry name" value="PKS_PP"/>
    <property type="match status" value="1"/>
</dbReference>
<organism evidence="4 5">
    <name type="scientific">Streptomyces hydrogenans</name>
    <dbReference type="NCBI Taxonomy" id="1873719"/>
    <lineage>
        <taxon>Bacteria</taxon>
        <taxon>Bacillati</taxon>
        <taxon>Actinomycetota</taxon>
        <taxon>Actinomycetes</taxon>
        <taxon>Kitasatosporales</taxon>
        <taxon>Streptomycetaceae</taxon>
        <taxon>Streptomyces</taxon>
    </lineage>
</organism>
<dbReference type="InterPro" id="IPR020806">
    <property type="entry name" value="PKS_PP-bd"/>
</dbReference>
<comment type="caution">
    <text evidence="4">The sequence shown here is derived from an EMBL/GenBank/DDBJ whole genome shotgun (WGS) entry which is preliminary data.</text>
</comment>
<dbReference type="GeneID" id="94007527"/>
<proteinExistence type="predicted"/>
<name>A0ABQ3PB25_9ACTN</name>
<dbReference type="EMBL" id="BNDW01000019">
    <property type="protein sequence ID" value="GHI22208.1"/>
    <property type="molecule type" value="Genomic_DNA"/>
</dbReference>
<feature type="domain" description="Carrier" evidence="3">
    <location>
        <begin position="3"/>
        <end position="81"/>
    </location>
</feature>
<evidence type="ECO:0000313" key="4">
    <source>
        <dbReference type="EMBL" id="GHI22208.1"/>
    </source>
</evidence>
<dbReference type="InterPro" id="IPR036736">
    <property type="entry name" value="ACP-like_sf"/>
</dbReference>
<dbReference type="PROSITE" id="PS50075">
    <property type="entry name" value="CARRIER"/>
    <property type="match status" value="1"/>
</dbReference>
<dbReference type="Gene3D" id="1.10.1200.10">
    <property type="entry name" value="ACP-like"/>
    <property type="match status" value="1"/>
</dbReference>
<evidence type="ECO:0000313" key="5">
    <source>
        <dbReference type="Proteomes" id="UP001052739"/>
    </source>
</evidence>
<dbReference type="SUPFAM" id="SSF47336">
    <property type="entry name" value="ACP-like"/>
    <property type="match status" value="1"/>
</dbReference>
<dbReference type="InterPro" id="IPR009081">
    <property type="entry name" value="PP-bd_ACP"/>
</dbReference>
<dbReference type="RefSeq" id="WP_043223687.1">
    <property type="nucleotide sequence ID" value="NZ_BNBS01000018.1"/>
</dbReference>
<keyword evidence="1" id="KW-0596">Phosphopantetheine</keyword>